<dbReference type="Gene3D" id="3.60.15.10">
    <property type="entry name" value="Ribonuclease Z/Hydroxyacylglutathione hydrolase-like"/>
    <property type="match status" value="1"/>
</dbReference>
<accession>A0A7M1XKX4</accession>
<dbReference type="Proteomes" id="UP000593591">
    <property type="component" value="Chromosome"/>
</dbReference>
<evidence type="ECO:0000259" key="1">
    <source>
        <dbReference type="SMART" id="SM00849"/>
    </source>
</evidence>
<dbReference type="PANTHER" id="PTHR47619:SF1">
    <property type="entry name" value="EXODEOXYRIBONUCLEASE WALJ"/>
    <property type="match status" value="1"/>
</dbReference>
<dbReference type="SMART" id="SM00849">
    <property type="entry name" value="Lactamase_B"/>
    <property type="match status" value="1"/>
</dbReference>
<dbReference type="InterPro" id="IPR001279">
    <property type="entry name" value="Metallo-B-lactamas"/>
</dbReference>
<proteinExistence type="predicted"/>
<dbReference type="InterPro" id="IPR036866">
    <property type="entry name" value="RibonucZ/Hydroxyglut_hydro"/>
</dbReference>
<dbReference type="InterPro" id="IPR052533">
    <property type="entry name" value="WalJ/YycJ-like"/>
</dbReference>
<evidence type="ECO:0000313" key="2">
    <source>
        <dbReference type="EMBL" id="QOS39451.1"/>
    </source>
</evidence>
<name>A0A7M1XKX4_9SPIR</name>
<evidence type="ECO:0000313" key="3">
    <source>
        <dbReference type="Proteomes" id="UP000593591"/>
    </source>
</evidence>
<reference evidence="2 3" key="1">
    <citation type="submission" date="2018-08" db="EMBL/GenBank/DDBJ databases">
        <title>The first complete genome of Treponema rectale (CHPAT), a commensal spirochete of the bovine rectum.</title>
        <authorList>
            <person name="Staton G.J."/>
            <person name="Clegg S.R."/>
            <person name="Carter S.D."/>
            <person name="Radford A.D."/>
            <person name="Darby A."/>
            <person name="Hall N."/>
            <person name="Birtles R.J."/>
            <person name="Evans N.J."/>
        </authorList>
    </citation>
    <scope>NUCLEOTIDE SEQUENCE [LARGE SCALE GENOMIC DNA]</scope>
    <source>
        <strain evidence="2 3">CHPA</strain>
    </source>
</reference>
<dbReference type="AlphaFoldDB" id="A0A7M1XKX4"/>
<dbReference type="GO" id="GO:0016787">
    <property type="term" value="F:hydrolase activity"/>
    <property type="evidence" value="ECO:0007669"/>
    <property type="project" value="UniProtKB-KW"/>
</dbReference>
<dbReference type="SUPFAM" id="SSF56281">
    <property type="entry name" value="Metallo-hydrolase/oxidoreductase"/>
    <property type="match status" value="1"/>
</dbReference>
<feature type="domain" description="Metallo-beta-lactamase" evidence="1">
    <location>
        <begin position="11"/>
        <end position="183"/>
    </location>
</feature>
<dbReference type="EMBL" id="CP031517">
    <property type="protein sequence ID" value="QOS39451.1"/>
    <property type="molecule type" value="Genomic_DNA"/>
</dbReference>
<organism evidence="2 3">
    <name type="scientific">Treponema rectale</name>
    <dbReference type="NCBI Taxonomy" id="744512"/>
    <lineage>
        <taxon>Bacteria</taxon>
        <taxon>Pseudomonadati</taxon>
        <taxon>Spirochaetota</taxon>
        <taxon>Spirochaetia</taxon>
        <taxon>Spirochaetales</taxon>
        <taxon>Treponemataceae</taxon>
        <taxon>Treponema</taxon>
    </lineage>
</organism>
<dbReference type="Pfam" id="PF12706">
    <property type="entry name" value="Lactamase_B_2"/>
    <property type="match status" value="1"/>
</dbReference>
<dbReference type="PANTHER" id="PTHR47619">
    <property type="entry name" value="METALLO-HYDROLASE YYCJ-RELATED"/>
    <property type="match status" value="1"/>
</dbReference>
<sequence length="253" mass="28135">MLFDVISSGSAGNSTIVISDGHVVVLDFGISKKRVNAALLEYGFSIDDVEGFFITHTHSDHASDAFNAPLEKLYVPQPKVNKISSLISGEHLVKAYQTISTPGFKVTALPLSHDCPNTMGYLVEDGKETLVYLTDTGFVPEKDFPYLQDKNYYIFESNHDAKMLYESKRPDYLIRRIISDSGHLSNYDSAYYLSNFIGTHTKEVILAHLSDECNTPSLAMQTFETVMQTQLGYLPDVRLECASESHETKGGQA</sequence>
<dbReference type="KEGG" id="trc:DYE49_02855"/>
<keyword evidence="2" id="KW-0378">Hydrolase</keyword>
<gene>
    <name evidence="2" type="ORF">DYE49_02855</name>
</gene>
<protein>
    <submittedName>
        <fullName evidence="2">MBL fold metallo-hydrolase</fullName>
    </submittedName>
</protein>